<protein>
    <recommendedName>
        <fullName evidence="9">DNA 3'-5' helicase</fullName>
        <ecNumber evidence="9">5.6.2.4</ecNumber>
    </recommendedName>
</protein>
<keyword evidence="7" id="KW-0413">Isomerase</keyword>
<dbReference type="Proteomes" id="UP000177486">
    <property type="component" value="Unassembled WGS sequence"/>
</dbReference>
<evidence type="ECO:0000256" key="8">
    <source>
        <dbReference type="ARBA" id="ARBA00034617"/>
    </source>
</evidence>
<dbReference type="EMBL" id="MHMQ01000033">
    <property type="protein sequence ID" value="OGZ29669.1"/>
    <property type="molecule type" value="Genomic_DNA"/>
</dbReference>
<dbReference type="InterPro" id="IPR014016">
    <property type="entry name" value="UvrD-like_ATP-bd"/>
</dbReference>
<keyword evidence="6" id="KW-0238">DNA-binding</keyword>
<organism evidence="14 15">
    <name type="scientific">Candidatus Niyogibacteria bacterium RIFCSPLOWO2_01_FULL_45_48</name>
    <dbReference type="NCBI Taxonomy" id="1801724"/>
    <lineage>
        <taxon>Bacteria</taxon>
        <taxon>Candidatus Niyogiibacteriota</taxon>
    </lineage>
</organism>
<dbReference type="GO" id="GO:0003677">
    <property type="term" value="F:DNA binding"/>
    <property type="evidence" value="ECO:0007669"/>
    <property type="project" value="UniProtKB-KW"/>
</dbReference>
<feature type="domain" description="UvrD-like helicase ATP-binding" evidence="12">
    <location>
        <begin position="8"/>
        <end position="291"/>
    </location>
</feature>
<dbReference type="AlphaFoldDB" id="A0A1G2EV31"/>
<evidence type="ECO:0000256" key="11">
    <source>
        <dbReference type="PROSITE-ProRule" id="PRU00560"/>
    </source>
</evidence>
<comment type="caution">
    <text evidence="14">The sequence shown here is derived from an EMBL/GenBank/DDBJ whole genome shotgun (WGS) entry which is preliminary data.</text>
</comment>
<feature type="domain" description="UvrD-like helicase C-terminal" evidence="13">
    <location>
        <begin position="292"/>
        <end position="546"/>
    </location>
</feature>
<name>A0A1G2EV31_9BACT</name>
<gene>
    <name evidence="14" type="ORF">A2931_01195</name>
</gene>
<evidence type="ECO:0000256" key="6">
    <source>
        <dbReference type="ARBA" id="ARBA00023125"/>
    </source>
</evidence>
<dbReference type="SUPFAM" id="SSF52540">
    <property type="entry name" value="P-loop containing nucleoside triphosphate hydrolases"/>
    <property type="match status" value="1"/>
</dbReference>
<dbReference type="Gene3D" id="1.10.486.10">
    <property type="entry name" value="PCRA, domain 4"/>
    <property type="match status" value="1"/>
</dbReference>
<dbReference type="Gene3D" id="1.10.10.160">
    <property type="match status" value="1"/>
</dbReference>
<dbReference type="Pfam" id="PF13361">
    <property type="entry name" value="UvrD_C"/>
    <property type="match status" value="1"/>
</dbReference>
<proteinExistence type="inferred from homology"/>
<dbReference type="PROSITE" id="PS51198">
    <property type="entry name" value="UVRD_HELICASE_ATP_BIND"/>
    <property type="match status" value="1"/>
</dbReference>
<dbReference type="CDD" id="cd17932">
    <property type="entry name" value="DEXQc_UvrD"/>
    <property type="match status" value="1"/>
</dbReference>
<evidence type="ECO:0000256" key="5">
    <source>
        <dbReference type="ARBA" id="ARBA00022840"/>
    </source>
</evidence>
<keyword evidence="3 11" id="KW-0378">Hydrolase</keyword>
<evidence type="ECO:0000256" key="9">
    <source>
        <dbReference type="ARBA" id="ARBA00034808"/>
    </source>
</evidence>
<dbReference type="GO" id="GO:0000725">
    <property type="term" value="P:recombinational repair"/>
    <property type="evidence" value="ECO:0007669"/>
    <property type="project" value="TreeGrafter"/>
</dbReference>
<evidence type="ECO:0000259" key="13">
    <source>
        <dbReference type="PROSITE" id="PS51217"/>
    </source>
</evidence>
<dbReference type="GO" id="GO:0016887">
    <property type="term" value="F:ATP hydrolysis activity"/>
    <property type="evidence" value="ECO:0007669"/>
    <property type="project" value="RHEA"/>
</dbReference>
<evidence type="ECO:0000256" key="10">
    <source>
        <dbReference type="ARBA" id="ARBA00048988"/>
    </source>
</evidence>
<comment type="catalytic activity">
    <reaction evidence="10">
        <text>ATP + H2O = ADP + phosphate + H(+)</text>
        <dbReference type="Rhea" id="RHEA:13065"/>
        <dbReference type="ChEBI" id="CHEBI:15377"/>
        <dbReference type="ChEBI" id="CHEBI:15378"/>
        <dbReference type="ChEBI" id="CHEBI:30616"/>
        <dbReference type="ChEBI" id="CHEBI:43474"/>
        <dbReference type="ChEBI" id="CHEBI:456216"/>
        <dbReference type="EC" id="5.6.2.4"/>
    </reaction>
</comment>
<dbReference type="Pfam" id="PF00580">
    <property type="entry name" value="UvrD-helicase"/>
    <property type="match status" value="1"/>
</dbReference>
<evidence type="ECO:0000313" key="15">
    <source>
        <dbReference type="Proteomes" id="UP000177486"/>
    </source>
</evidence>
<evidence type="ECO:0000256" key="3">
    <source>
        <dbReference type="ARBA" id="ARBA00022801"/>
    </source>
</evidence>
<dbReference type="EC" id="5.6.2.4" evidence="9"/>
<accession>A0A1G2EV31</accession>
<evidence type="ECO:0000256" key="4">
    <source>
        <dbReference type="ARBA" id="ARBA00022806"/>
    </source>
</evidence>
<keyword evidence="4 11" id="KW-0347">Helicase</keyword>
<dbReference type="Gene3D" id="3.40.50.300">
    <property type="entry name" value="P-loop containing nucleotide triphosphate hydrolases"/>
    <property type="match status" value="2"/>
</dbReference>
<sequence>MEKNEALEGLNPAQMEAVLHKNGPLLIVAGAGSGKTRVLTHRVAQLVYGGVRPESILAITFTNKAANEMKNRVSRLLPTSGPQPQTSAPWIGTFHSLGAWILRHEGKPAGLSKNFSIADEEDSLSLIKESIKEAGADPKQFQPFRIRKAISRKKCELESADGFSAEARDPFSKTLALIWRIYEGKLKSSDSADFDDLLVKTAGLFSSHSEILEKYQSLWKYILIDEFQDTDHVQYKIASALAAKHSNICVVGDVDQSIYSFRGADFRNILNFEIGWPEAKIITLEENYRSTPQILSAANAVIAKNKLRKPKNLFTKTGDGEKIAIYAAESGEDEADFIAARTKSALDAGIKPENIAVLFRTNAQSRILEEKFLAYGVPYYVVGVKFYARKEVKDVLAYIRASLNPSDLISKKRIINSPTRGIGKTLLVKYLAGAELKPAERDKISDFEKLLLGIRSSAERLPASRAVMSVIKKSGYPEIFDPETEEGAMRLANIKELVSLSVKFDGLNPPEGIIKMLEEASLMSEQDSVSENKKGVPLTTVHAAKGLEFDHVFIAGLEDGLFPHTTVGGGDEKLRLEEERRLFYVALTRARKKIYLSLAFFRTIFGERQVNMPSRFLEDIPAEILEQADNGKTIELS</sequence>
<evidence type="ECO:0000259" key="12">
    <source>
        <dbReference type="PROSITE" id="PS51198"/>
    </source>
</evidence>
<dbReference type="GO" id="GO:0005829">
    <property type="term" value="C:cytosol"/>
    <property type="evidence" value="ECO:0007669"/>
    <property type="project" value="TreeGrafter"/>
</dbReference>
<comment type="catalytic activity">
    <reaction evidence="8">
        <text>Couples ATP hydrolysis with the unwinding of duplex DNA by translocating in the 3'-5' direction.</text>
        <dbReference type="EC" id="5.6.2.4"/>
    </reaction>
</comment>
<dbReference type="GO" id="GO:0043138">
    <property type="term" value="F:3'-5' DNA helicase activity"/>
    <property type="evidence" value="ECO:0007669"/>
    <property type="project" value="UniProtKB-EC"/>
</dbReference>
<dbReference type="PANTHER" id="PTHR11070">
    <property type="entry name" value="UVRD / RECB / PCRA DNA HELICASE FAMILY MEMBER"/>
    <property type="match status" value="1"/>
</dbReference>
<dbReference type="PROSITE" id="PS51217">
    <property type="entry name" value="UVRD_HELICASE_CTER"/>
    <property type="match status" value="1"/>
</dbReference>
<dbReference type="PANTHER" id="PTHR11070:SF2">
    <property type="entry name" value="ATP-DEPENDENT DNA HELICASE SRS2"/>
    <property type="match status" value="1"/>
</dbReference>
<dbReference type="InterPro" id="IPR013986">
    <property type="entry name" value="DExx_box_DNA_helicase_dom_sf"/>
</dbReference>
<evidence type="ECO:0000256" key="1">
    <source>
        <dbReference type="ARBA" id="ARBA00009922"/>
    </source>
</evidence>
<dbReference type="CDD" id="cd18807">
    <property type="entry name" value="SF1_C_UvrD"/>
    <property type="match status" value="1"/>
</dbReference>
<dbReference type="InterPro" id="IPR000212">
    <property type="entry name" value="DNA_helicase_UvrD/REP"/>
</dbReference>
<feature type="binding site" evidence="11">
    <location>
        <begin position="29"/>
        <end position="36"/>
    </location>
    <ligand>
        <name>ATP</name>
        <dbReference type="ChEBI" id="CHEBI:30616"/>
    </ligand>
</feature>
<keyword evidence="2 11" id="KW-0547">Nucleotide-binding</keyword>
<dbReference type="GO" id="GO:0005524">
    <property type="term" value="F:ATP binding"/>
    <property type="evidence" value="ECO:0007669"/>
    <property type="project" value="UniProtKB-UniRule"/>
</dbReference>
<keyword evidence="5 11" id="KW-0067">ATP-binding</keyword>
<dbReference type="GO" id="GO:0033202">
    <property type="term" value="C:DNA helicase complex"/>
    <property type="evidence" value="ECO:0007669"/>
    <property type="project" value="TreeGrafter"/>
</dbReference>
<reference evidence="14 15" key="1">
    <citation type="journal article" date="2016" name="Nat. Commun.">
        <title>Thousands of microbial genomes shed light on interconnected biogeochemical processes in an aquifer system.</title>
        <authorList>
            <person name="Anantharaman K."/>
            <person name="Brown C.T."/>
            <person name="Hug L.A."/>
            <person name="Sharon I."/>
            <person name="Castelle C.J."/>
            <person name="Probst A.J."/>
            <person name="Thomas B.C."/>
            <person name="Singh A."/>
            <person name="Wilkins M.J."/>
            <person name="Karaoz U."/>
            <person name="Brodie E.L."/>
            <person name="Williams K.H."/>
            <person name="Hubbard S.S."/>
            <person name="Banfield J.F."/>
        </authorList>
    </citation>
    <scope>NUCLEOTIDE SEQUENCE [LARGE SCALE GENOMIC DNA]</scope>
</reference>
<evidence type="ECO:0000256" key="7">
    <source>
        <dbReference type="ARBA" id="ARBA00023235"/>
    </source>
</evidence>
<evidence type="ECO:0000313" key="14">
    <source>
        <dbReference type="EMBL" id="OGZ29669.1"/>
    </source>
</evidence>
<comment type="similarity">
    <text evidence="1">Belongs to the helicase family. UvrD subfamily.</text>
</comment>
<dbReference type="InterPro" id="IPR027417">
    <property type="entry name" value="P-loop_NTPase"/>
</dbReference>
<dbReference type="InterPro" id="IPR014017">
    <property type="entry name" value="DNA_helicase_UvrD-like_C"/>
</dbReference>
<evidence type="ECO:0000256" key="2">
    <source>
        <dbReference type="ARBA" id="ARBA00022741"/>
    </source>
</evidence>